<reference evidence="2" key="1">
    <citation type="submission" date="2023-09" db="EMBL/GenBank/DDBJ databases">
        <title>Arcobacter tbilisiensis sp. nov. isolated from chicken meat in Tbilisi, Georgia.</title>
        <authorList>
            <person name="Matthias R."/>
            <person name="Zautner A.E."/>
        </authorList>
    </citation>
    <scope>NUCLEOTIDE SEQUENCE</scope>
    <source>
        <strain evidence="2">LEO 62</strain>
    </source>
</reference>
<proteinExistence type="predicted"/>
<dbReference type="InterPro" id="IPR029063">
    <property type="entry name" value="SAM-dependent_MTases_sf"/>
</dbReference>
<name>A0AA96DXF2_9BACT</name>
<dbReference type="GO" id="GO:0008168">
    <property type="term" value="F:methyltransferase activity"/>
    <property type="evidence" value="ECO:0007669"/>
    <property type="project" value="UniProtKB-KW"/>
</dbReference>
<evidence type="ECO:0000313" key="2">
    <source>
        <dbReference type="EMBL" id="WNL33053.1"/>
    </source>
</evidence>
<gene>
    <name evidence="2" type="ORF">RMP68_05880</name>
</gene>
<dbReference type="NCBIfam" id="TIGR01444">
    <property type="entry name" value="fkbM_fam"/>
    <property type="match status" value="1"/>
</dbReference>
<dbReference type="PANTHER" id="PTHR34203:SF15">
    <property type="entry name" value="SLL1173 PROTEIN"/>
    <property type="match status" value="1"/>
</dbReference>
<keyword evidence="2" id="KW-0808">Transferase</keyword>
<keyword evidence="2" id="KW-0489">Methyltransferase</keyword>
<dbReference type="SUPFAM" id="SSF53335">
    <property type="entry name" value="S-adenosyl-L-methionine-dependent methyltransferases"/>
    <property type="match status" value="1"/>
</dbReference>
<organism evidence="2">
    <name type="scientific">Arcobacter cryaerophilus gv. pseudocryaerophilus</name>
    <dbReference type="NCBI Taxonomy" id="2933791"/>
    <lineage>
        <taxon>Bacteria</taxon>
        <taxon>Pseudomonadati</taxon>
        <taxon>Campylobacterota</taxon>
        <taxon>Epsilonproteobacteria</taxon>
        <taxon>Campylobacterales</taxon>
        <taxon>Arcobacteraceae</taxon>
        <taxon>Aliarcobacter</taxon>
    </lineage>
</organism>
<dbReference type="Gene3D" id="3.40.50.150">
    <property type="entry name" value="Vaccinia Virus protein VP39"/>
    <property type="match status" value="1"/>
</dbReference>
<evidence type="ECO:0000259" key="1">
    <source>
        <dbReference type="Pfam" id="PF05050"/>
    </source>
</evidence>
<protein>
    <submittedName>
        <fullName evidence="2">FkbM family methyltransferase</fullName>
    </submittedName>
</protein>
<dbReference type="AlphaFoldDB" id="A0AA96DXF2"/>
<dbReference type="Gene3D" id="3.40.50.720">
    <property type="entry name" value="NAD(P)-binding Rossmann-like Domain"/>
    <property type="match status" value="1"/>
</dbReference>
<dbReference type="Pfam" id="PF05050">
    <property type="entry name" value="Methyltransf_21"/>
    <property type="match status" value="1"/>
</dbReference>
<dbReference type="InterPro" id="IPR052514">
    <property type="entry name" value="SAM-dependent_MTase"/>
</dbReference>
<dbReference type="RefSeq" id="WP_390869722.1">
    <property type="nucleotide sequence ID" value="NZ_CP128652.1"/>
</dbReference>
<dbReference type="PANTHER" id="PTHR34203">
    <property type="entry name" value="METHYLTRANSFERASE, FKBM FAMILY PROTEIN"/>
    <property type="match status" value="1"/>
</dbReference>
<sequence length="392" mass="44585">MVSLHKHKALIFGSGLVYRLIIEDVCDLYEVVAILDNDSNKQGLSLNNTTILSPDCIKNIHFDVIILASSDVVNMAKQLNNLGISHDRMIVGANYALNKYFNKTSNKIDFFIDYNSNILIDNAFNKDGLICVDAFFDKKIVFHKNNIPTLLGLCDENNRIPSYFELSKKHYGNQKGIFLDIGANIGTSSLEAISFEQVSQCIAFEPSSDNFALLSTNIAINHLNKNIISYQYAVSDIAQKSNLLLSDVCSGDNMLTVYNTSSVDSQLKNHSKNEVVETIVIDDFFVNQLNEIRFLWIDVQGYEYFVLQGCKKLLNTGLVSVQIEYWPYGLRKTNSLETLNQLLTEEFRFFIDLNEYKNSESAIYNIQDIWNLETKLLKKGQKAHTDLFLIKR</sequence>
<dbReference type="GO" id="GO:0032259">
    <property type="term" value="P:methylation"/>
    <property type="evidence" value="ECO:0007669"/>
    <property type="project" value="UniProtKB-KW"/>
</dbReference>
<feature type="domain" description="Methyltransferase FkbM" evidence="1">
    <location>
        <begin position="180"/>
        <end position="328"/>
    </location>
</feature>
<dbReference type="InterPro" id="IPR006342">
    <property type="entry name" value="FkbM_mtfrase"/>
</dbReference>
<dbReference type="Proteomes" id="UP001305220">
    <property type="component" value="Chromosome"/>
</dbReference>
<dbReference type="EMBL" id="CP134856">
    <property type="protein sequence ID" value="WNL33053.1"/>
    <property type="molecule type" value="Genomic_DNA"/>
</dbReference>
<accession>A0AA96DXF2</accession>